<accession>A0ABQ8SWA9</accession>
<protein>
    <submittedName>
        <fullName evidence="1">Uncharacterized protein</fullName>
    </submittedName>
</protein>
<dbReference type="EMBL" id="JAJSOF020000019">
    <property type="protein sequence ID" value="KAJ4438489.1"/>
    <property type="molecule type" value="Genomic_DNA"/>
</dbReference>
<name>A0ABQ8SWA9_PERAM</name>
<evidence type="ECO:0000313" key="1">
    <source>
        <dbReference type="EMBL" id="KAJ4438489.1"/>
    </source>
</evidence>
<comment type="caution">
    <text evidence="1">The sequence shown here is derived from an EMBL/GenBank/DDBJ whole genome shotgun (WGS) entry which is preliminary data.</text>
</comment>
<sequence length="241" mass="27989">MSAHRLKLDQPRFSYSCELKNYRIFLEFQGTYFIWYLLSKEEKCEEDVPPFPPPEEPPLPCRHVLINRDGVLRNGVDKHGGHVIDIPTWTLRRSEEKRIEAFEMWIWRRIELVKWAERIRNEAVLERVNEERIMLKLIRYAGGSLGTRLYILCFQEPKEEFRCVGNDKPCNVVVDASSSGKLTKKITLQVEFSVANFVSNFGTGSDFLTVMLSAVIVVGSANSENSNCYRFLIRLLEPIEI</sequence>
<reference evidence="1 2" key="1">
    <citation type="journal article" date="2022" name="Allergy">
        <title>Genome assembly and annotation of Periplaneta americana reveal a comprehensive cockroach allergen profile.</title>
        <authorList>
            <person name="Wang L."/>
            <person name="Xiong Q."/>
            <person name="Saelim N."/>
            <person name="Wang L."/>
            <person name="Nong W."/>
            <person name="Wan A.T."/>
            <person name="Shi M."/>
            <person name="Liu X."/>
            <person name="Cao Q."/>
            <person name="Hui J.H.L."/>
            <person name="Sookrung N."/>
            <person name="Leung T.F."/>
            <person name="Tungtrongchitr A."/>
            <person name="Tsui S.K.W."/>
        </authorList>
    </citation>
    <scope>NUCLEOTIDE SEQUENCE [LARGE SCALE GENOMIC DNA]</scope>
    <source>
        <strain evidence="1">PWHHKU_190912</strain>
    </source>
</reference>
<organism evidence="1 2">
    <name type="scientific">Periplaneta americana</name>
    <name type="common">American cockroach</name>
    <name type="synonym">Blatta americana</name>
    <dbReference type="NCBI Taxonomy" id="6978"/>
    <lineage>
        <taxon>Eukaryota</taxon>
        <taxon>Metazoa</taxon>
        <taxon>Ecdysozoa</taxon>
        <taxon>Arthropoda</taxon>
        <taxon>Hexapoda</taxon>
        <taxon>Insecta</taxon>
        <taxon>Pterygota</taxon>
        <taxon>Neoptera</taxon>
        <taxon>Polyneoptera</taxon>
        <taxon>Dictyoptera</taxon>
        <taxon>Blattodea</taxon>
        <taxon>Blattoidea</taxon>
        <taxon>Blattidae</taxon>
        <taxon>Blattinae</taxon>
        <taxon>Periplaneta</taxon>
    </lineage>
</organism>
<evidence type="ECO:0000313" key="2">
    <source>
        <dbReference type="Proteomes" id="UP001148838"/>
    </source>
</evidence>
<keyword evidence="2" id="KW-1185">Reference proteome</keyword>
<proteinExistence type="predicted"/>
<gene>
    <name evidence="1" type="ORF">ANN_14434</name>
</gene>
<dbReference type="Proteomes" id="UP001148838">
    <property type="component" value="Unassembled WGS sequence"/>
</dbReference>